<dbReference type="AlphaFoldDB" id="A0A1B9NU16"/>
<comment type="caution">
    <text evidence="1">The sequence shown here is derived from an EMBL/GenBank/DDBJ whole genome shotgun (WGS) entry which is preliminary data.</text>
</comment>
<dbReference type="Proteomes" id="UP000093523">
    <property type="component" value="Unassembled WGS sequence"/>
</dbReference>
<accession>A0A1B9NU16</accession>
<evidence type="ECO:0000313" key="1">
    <source>
        <dbReference type="EMBL" id="OCH17129.1"/>
    </source>
</evidence>
<name>A0A1B9NU16_ALILO</name>
<dbReference type="EMBL" id="MAJU01000031">
    <property type="protein sequence ID" value="OCH17129.1"/>
    <property type="molecule type" value="Genomic_DNA"/>
</dbReference>
<dbReference type="RefSeq" id="WP_065612210.1">
    <property type="nucleotide sequence ID" value="NZ_CAWMPN010000031.1"/>
</dbReference>
<protein>
    <recommendedName>
        <fullName evidence="3">DUF2845 domain-containing protein</fullName>
    </recommendedName>
</protein>
<sequence length="103" mass="11851">MNKVLYTGKIRIRHLLILITSLLFSFKLQADSLIMCPNGRVNNGDSYDHIKAKCGPYYGTSMGLRTIDGNKFEYKISRFRFKDGTEVAFIFINNQLLDLIIIK</sequence>
<proteinExistence type="predicted"/>
<evidence type="ECO:0000313" key="2">
    <source>
        <dbReference type="Proteomes" id="UP000093523"/>
    </source>
</evidence>
<gene>
    <name evidence="1" type="ORF">A6E04_19955</name>
</gene>
<evidence type="ECO:0008006" key="3">
    <source>
        <dbReference type="Google" id="ProtNLM"/>
    </source>
</evidence>
<reference evidence="1 2" key="1">
    <citation type="submission" date="2016-06" db="EMBL/GenBank/DDBJ databases">
        <authorList>
            <person name="Kjaerup R.B."/>
            <person name="Dalgaard T.S."/>
            <person name="Juul-Madsen H.R."/>
        </authorList>
    </citation>
    <scope>NUCLEOTIDE SEQUENCE [LARGE SCALE GENOMIC DNA]</scope>
    <source>
        <strain evidence="1 2">1S159</strain>
    </source>
</reference>
<organism evidence="1 2">
    <name type="scientific">Aliivibrio logei</name>
    <name type="common">Vibrio logei</name>
    <dbReference type="NCBI Taxonomy" id="688"/>
    <lineage>
        <taxon>Bacteria</taxon>
        <taxon>Pseudomonadati</taxon>
        <taxon>Pseudomonadota</taxon>
        <taxon>Gammaproteobacteria</taxon>
        <taxon>Vibrionales</taxon>
        <taxon>Vibrionaceae</taxon>
        <taxon>Aliivibrio</taxon>
    </lineage>
</organism>